<keyword evidence="11" id="KW-1185">Reference proteome</keyword>
<dbReference type="PANTHER" id="PTHR31985">
    <property type="entry name" value="ETHYLENE-RESPONSIVE TRANSCRIPTION FACTOR ERF042-RELATED"/>
    <property type="match status" value="1"/>
</dbReference>
<feature type="region of interest" description="Disordered" evidence="8">
    <location>
        <begin position="217"/>
        <end position="241"/>
    </location>
</feature>
<comment type="subcellular location">
    <subcellularLocation>
        <location evidence="1">Nucleus</location>
    </subcellularLocation>
</comment>
<evidence type="ECO:0000256" key="2">
    <source>
        <dbReference type="ARBA" id="ARBA00023015"/>
    </source>
</evidence>
<dbReference type="Proteomes" id="UP001341840">
    <property type="component" value="Unassembled WGS sequence"/>
</dbReference>
<comment type="caution">
    <text evidence="10">The sequence shown here is derived from an EMBL/GenBank/DDBJ whole genome shotgun (WGS) entry which is preliminary data.</text>
</comment>
<organism evidence="10 11">
    <name type="scientific">Stylosanthes scabra</name>
    <dbReference type="NCBI Taxonomy" id="79078"/>
    <lineage>
        <taxon>Eukaryota</taxon>
        <taxon>Viridiplantae</taxon>
        <taxon>Streptophyta</taxon>
        <taxon>Embryophyta</taxon>
        <taxon>Tracheophyta</taxon>
        <taxon>Spermatophyta</taxon>
        <taxon>Magnoliopsida</taxon>
        <taxon>eudicotyledons</taxon>
        <taxon>Gunneridae</taxon>
        <taxon>Pentapetalae</taxon>
        <taxon>rosids</taxon>
        <taxon>fabids</taxon>
        <taxon>Fabales</taxon>
        <taxon>Fabaceae</taxon>
        <taxon>Papilionoideae</taxon>
        <taxon>50 kb inversion clade</taxon>
        <taxon>dalbergioids sensu lato</taxon>
        <taxon>Dalbergieae</taxon>
        <taxon>Pterocarpus clade</taxon>
        <taxon>Stylosanthes</taxon>
    </lineage>
</organism>
<evidence type="ECO:0000256" key="3">
    <source>
        <dbReference type="ARBA" id="ARBA00023125"/>
    </source>
</evidence>
<evidence type="ECO:0000256" key="7">
    <source>
        <dbReference type="ARBA" id="ARBA00024343"/>
    </source>
</evidence>
<dbReference type="SUPFAM" id="SSF54171">
    <property type="entry name" value="DNA-binding domain"/>
    <property type="match status" value="1"/>
</dbReference>
<evidence type="ECO:0000256" key="5">
    <source>
        <dbReference type="ARBA" id="ARBA00023163"/>
    </source>
</evidence>
<dbReference type="PANTHER" id="PTHR31985:SF130">
    <property type="entry name" value="ETHYLENE-RESPONSIVE TRANSCRIPTION FACTOR ERF034"/>
    <property type="match status" value="1"/>
</dbReference>
<dbReference type="PRINTS" id="PR00367">
    <property type="entry name" value="ETHRSPELEMNT"/>
</dbReference>
<feature type="region of interest" description="Disordered" evidence="8">
    <location>
        <begin position="114"/>
        <end position="178"/>
    </location>
</feature>
<protein>
    <recommendedName>
        <fullName evidence="9">AP2/ERF domain-containing protein</fullName>
    </recommendedName>
</protein>
<feature type="compositionally biased region" description="Low complexity" evidence="8">
    <location>
        <begin position="1"/>
        <end position="38"/>
    </location>
</feature>
<evidence type="ECO:0000313" key="11">
    <source>
        <dbReference type="Proteomes" id="UP001341840"/>
    </source>
</evidence>
<sequence length="241" mass="25904">MEQQQPLNLNPTTPPSLTITPSSTSSSSTEAPSPEPSINSTPKKKPTASGFRGVRMRQWGKWVSEIREPKKKSRIWLGTYATAEMAARAHDVAALAIKGRSAVLNFPELAPHLPRPATTSPKDIQAAAAKAAAFDDHATDKAEPELSRADSSSSSSLSPQNQESPNLSSLDDDDDTFTDLPDLSDLGLNLNGINGGSKFGYSTSWLMAGADHLGSPFRLEDPFQTWDSESYTPSLEGSFLE</sequence>
<evidence type="ECO:0000313" key="10">
    <source>
        <dbReference type="EMBL" id="MED6138992.1"/>
    </source>
</evidence>
<dbReference type="InterPro" id="IPR036955">
    <property type="entry name" value="AP2/ERF_dom_sf"/>
</dbReference>
<evidence type="ECO:0000256" key="1">
    <source>
        <dbReference type="ARBA" id="ARBA00004123"/>
    </source>
</evidence>
<name>A0ABU6SRG0_9FABA</name>
<keyword evidence="3" id="KW-0238">DNA-binding</keyword>
<dbReference type="CDD" id="cd00018">
    <property type="entry name" value="AP2"/>
    <property type="match status" value="1"/>
</dbReference>
<dbReference type="Pfam" id="PF00847">
    <property type="entry name" value="AP2"/>
    <property type="match status" value="1"/>
</dbReference>
<feature type="compositionally biased region" description="Basic and acidic residues" evidence="8">
    <location>
        <begin position="133"/>
        <end position="148"/>
    </location>
</feature>
<keyword evidence="2" id="KW-0805">Transcription regulation</keyword>
<comment type="similarity">
    <text evidence="7">Belongs to the AP2/ERF transcription factor family. ERF subfamily.</text>
</comment>
<feature type="domain" description="AP2/ERF" evidence="9">
    <location>
        <begin position="50"/>
        <end position="107"/>
    </location>
</feature>
<proteinExistence type="inferred from homology"/>
<feature type="compositionally biased region" description="Low complexity" evidence="8">
    <location>
        <begin position="122"/>
        <end position="132"/>
    </location>
</feature>
<dbReference type="InterPro" id="IPR051032">
    <property type="entry name" value="AP2/ERF_TF_ERF_subfamily"/>
</dbReference>
<dbReference type="InterPro" id="IPR016177">
    <property type="entry name" value="DNA-bd_dom_sf"/>
</dbReference>
<dbReference type="Gene3D" id="3.30.730.10">
    <property type="entry name" value="AP2/ERF domain"/>
    <property type="match status" value="1"/>
</dbReference>
<dbReference type="EMBL" id="JASCZI010061555">
    <property type="protein sequence ID" value="MED6138992.1"/>
    <property type="molecule type" value="Genomic_DNA"/>
</dbReference>
<dbReference type="PROSITE" id="PS51032">
    <property type="entry name" value="AP2_ERF"/>
    <property type="match status" value="1"/>
</dbReference>
<reference evidence="10 11" key="1">
    <citation type="journal article" date="2023" name="Plants (Basel)">
        <title>Bridging the Gap: Combining Genomics and Transcriptomics Approaches to Understand Stylosanthes scabra, an Orphan Legume from the Brazilian Caatinga.</title>
        <authorList>
            <person name="Ferreira-Neto J.R.C."/>
            <person name="da Silva M.D."/>
            <person name="Binneck E."/>
            <person name="de Melo N.F."/>
            <person name="da Silva R.H."/>
            <person name="de Melo A.L.T.M."/>
            <person name="Pandolfi V."/>
            <person name="Bustamante F.O."/>
            <person name="Brasileiro-Vidal A.C."/>
            <person name="Benko-Iseppon A.M."/>
        </authorList>
    </citation>
    <scope>NUCLEOTIDE SEQUENCE [LARGE SCALE GENOMIC DNA]</scope>
    <source>
        <tissue evidence="10">Leaves</tissue>
    </source>
</reference>
<evidence type="ECO:0000256" key="8">
    <source>
        <dbReference type="SAM" id="MobiDB-lite"/>
    </source>
</evidence>
<evidence type="ECO:0000256" key="6">
    <source>
        <dbReference type="ARBA" id="ARBA00023242"/>
    </source>
</evidence>
<evidence type="ECO:0000259" key="9">
    <source>
        <dbReference type="PROSITE" id="PS51032"/>
    </source>
</evidence>
<dbReference type="SMART" id="SM00380">
    <property type="entry name" value="AP2"/>
    <property type="match status" value="1"/>
</dbReference>
<feature type="region of interest" description="Disordered" evidence="8">
    <location>
        <begin position="1"/>
        <end position="53"/>
    </location>
</feature>
<dbReference type="InterPro" id="IPR001471">
    <property type="entry name" value="AP2/ERF_dom"/>
</dbReference>
<evidence type="ECO:0000256" key="4">
    <source>
        <dbReference type="ARBA" id="ARBA00023159"/>
    </source>
</evidence>
<keyword evidence="5" id="KW-0804">Transcription</keyword>
<gene>
    <name evidence="10" type="ORF">PIB30_079750</name>
</gene>
<feature type="compositionally biased region" description="Polar residues" evidence="8">
    <location>
        <begin position="225"/>
        <end position="235"/>
    </location>
</feature>
<accession>A0ABU6SRG0</accession>
<keyword evidence="4" id="KW-0010">Activator</keyword>
<keyword evidence="6" id="KW-0539">Nucleus</keyword>